<keyword evidence="4 8" id="KW-0812">Transmembrane</keyword>
<comment type="similarity">
    <text evidence="2">Belongs to the UPF0718 family.</text>
</comment>
<evidence type="ECO:0000256" key="1">
    <source>
        <dbReference type="ARBA" id="ARBA00004651"/>
    </source>
</evidence>
<dbReference type="NCBIfam" id="NF033936">
    <property type="entry name" value="CuZnOut_SO0444"/>
    <property type="match status" value="1"/>
</dbReference>
<feature type="region of interest" description="Disordered" evidence="7">
    <location>
        <begin position="157"/>
        <end position="177"/>
    </location>
</feature>
<sequence length="471" mass="48726">MLLTNFVHLFLESAPWLLLGLVLAGLLKVFVPMAWMQKQLGGHGVKTVFKSALLGAPLPLCSCGVIPAAVGLRRAGASKAATTSFLVSTPETGVDSITVSYVLLGPFMAIVRPIAAITSAIVAGLLVGRDDDDGVPATAKAQSDSSATAKVESSCCASKKTSPSSPSQAASSTRDSNAEIVQHAGVKMTAVKAESVLSPMASANVLSAEQAPKQSSCCANKADTQPKEVKSSCCSTKVEPEVAATSSCCASTSVKAEHTESTAEASCCTSTQDIATELKQNSVFSRVLSGLHYAATDLIKDTTLWLLVGLFFAALVQTYVPSDFLVKWGDGILAMLVMVLVSIPMYICATASTPIAAGLLLAGVSPGAVLVFMMAGPATNIATLGVVTKELGKRALYGYLGGVIGVSLIFGVLVNYLVDTFGFKVMPQIGEEHALLPQGVVAVSGIVLAILMAKVLWDMIPKGNKEKSCCS</sequence>
<keyword evidence="3" id="KW-1003">Cell membrane</keyword>
<dbReference type="Proteomes" id="UP000654367">
    <property type="component" value="Unassembled WGS sequence"/>
</dbReference>
<keyword evidence="10" id="KW-1185">Reference proteome</keyword>
<evidence type="ECO:0000256" key="2">
    <source>
        <dbReference type="ARBA" id="ARBA00006386"/>
    </source>
</evidence>
<dbReference type="InterPro" id="IPR005524">
    <property type="entry name" value="DUF318"/>
</dbReference>
<feature type="transmembrane region" description="Helical" evidence="8">
    <location>
        <begin position="332"/>
        <end position="349"/>
    </location>
</feature>
<dbReference type="PANTHER" id="PTHR34184">
    <property type="entry name" value="UPF0718 PROTEIN YCGR"/>
    <property type="match status" value="1"/>
</dbReference>
<evidence type="ECO:0000256" key="3">
    <source>
        <dbReference type="ARBA" id="ARBA00022475"/>
    </source>
</evidence>
<comment type="caution">
    <text evidence="9">The sequence shown here is derived from an EMBL/GenBank/DDBJ whole genome shotgun (WGS) entry which is preliminary data.</text>
</comment>
<accession>A0ABQ2Q478</accession>
<keyword evidence="5 8" id="KW-1133">Transmembrane helix</keyword>
<organism evidence="9 10">
    <name type="scientific">Shewanella saliphila</name>
    <dbReference type="NCBI Taxonomy" id="2282698"/>
    <lineage>
        <taxon>Bacteria</taxon>
        <taxon>Pseudomonadati</taxon>
        <taxon>Pseudomonadota</taxon>
        <taxon>Gammaproteobacteria</taxon>
        <taxon>Alteromonadales</taxon>
        <taxon>Shewanellaceae</taxon>
        <taxon>Shewanella</taxon>
    </lineage>
</organism>
<feature type="compositionally biased region" description="Low complexity" evidence="7">
    <location>
        <begin position="157"/>
        <end position="173"/>
    </location>
</feature>
<dbReference type="PANTHER" id="PTHR34184:SF4">
    <property type="entry name" value="UPF0718 PROTEIN YCGR"/>
    <property type="match status" value="1"/>
</dbReference>
<evidence type="ECO:0000313" key="9">
    <source>
        <dbReference type="EMBL" id="GGP49274.1"/>
    </source>
</evidence>
<proteinExistence type="inferred from homology"/>
<feature type="transmembrane region" description="Helical" evidence="8">
    <location>
        <begin position="302"/>
        <end position="320"/>
    </location>
</feature>
<feature type="transmembrane region" description="Helical" evidence="8">
    <location>
        <begin position="48"/>
        <end position="70"/>
    </location>
</feature>
<gene>
    <name evidence="9" type="ORF">GCM10009409_14750</name>
</gene>
<reference evidence="10" key="1">
    <citation type="journal article" date="2019" name="Int. J. Syst. Evol. Microbiol.">
        <title>The Global Catalogue of Microorganisms (GCM) 10K type strain sequencing project: providing services to taxonomists for standard genome sequencing and annotation.</title>
        <authorList>
            <consortium name="The Broad Institute Genomics Platform"/>
            <consortium name="The Broad Institute Genome Sequencing Center for Infectious Disease"/>
            <person name="Wu L."/>
            <person name="Ma J."/>
        </authorList>
    </citation>
    <scope>NUCLEOTIDE SEQUENCE [LARGE SCALE GENOMIC DNA]</scope>
    <source>
        <strain evidence="10">JCM 32304</strain>
    </source>
</reference>
<name>A0ABQ2Q478_9GAMM</name>
<feature type="transmembrane region" description="Helical" evidence="8">
    <location>
        <begin position="438"/>
        <end position="457"/>
    </location>
</feature>
<comment type="subcellular location">
    <subcellularLocation>
        <location evidence="1">Cell membrane</location>
        <topology evidence="1">Multi-pass membrane protein</topology>
    </subcellularLocation>
</comment>
<dbReference type="InterPro" id="IPR052923">
    <property type="entry name" value="UPF0718"/>
</dbReference>
<evidence type="ECO:0000256" key="6">
    <source>
        <dbReference type="ARBA" id="ARBA00023136"/>
    </source>
</evidence>
<dbReference type="Pfam" id="PF03773">
    <property type="entry name" value="ArsP_1"/>
    <property type="match status" value="1"/>
</dbReference>
<dbReference type="EMBL" id="BMQV01000011">
    <property type="protein sequence ID" value="GGP49274.1"/>
    <property type="molecule type" value="Genomic_DNA"/>
</dbReference>
<evidence type="ECO:0000256" key="7">
    <source>
        <dbReference type="SAM" id="MobiDB-lite"/>
    </source>
</evidence>
<evidence type="ECO:0000256" key="4">
    <source>
        <dbReference type="ARBA" id="ARBA00022692"/>
    </source>
</evidence>
<feature type="transmembrane region" description="Helical" evidence="8">
    <location>
        <begin position="396"/>
        <end position="418"/>
    </location>
</feature>
<evidence type="ECO:0000256" key="8">
    <source>
        <dbReference type="SAM" id="Phobius"/>
    </source>
</evidence>
<evidence type="ECO:0000313" key="10">
    <source>
        <dbReference type="Proteomes" id="UP000654367"/>
    </source>
</evidence>
<feature type="transmembrane region" description="Helical" evidence="8">
    <location>
        <begin position="16"/>
        <end position="36"/>
    </location>
</feature>
<evidence type="ECO:0000256" key="5">
    <source>
        <dbReference type="ARBA" id="ARBA00022989"/>
    </source>
</evidence>
<protein>
    <submittedName>
        <fullName evidence="9">Permease</fullName>
    </submittedName>
</protein>
<feature type="transmembrane region" description="Helical" evidence="8">
    <location>
        <begin position="355"/>
        <end position="375"/>
    </location>
</feature>
<keyword evidence="6 8" id="KW-0472">Membrane</keyword>
<dbReference type="RefSeq" id="WP_188918860.1">
    <property type="nucleotide sequence ID" value="NZ_BMQV01000011.1"/>
</dbReference>